<evidence type="ECO:0000313" key="1">
    <source>
        <dbReference type="EMBL" id="GAI14323.1"/>
    </source>
</evidence>
<feature type="non-terminal residue" evidence="1">
    <location>
        <position position="1"/>
    </location>
</feature>
<dbReference type="EMBL" id="BARV01011977">
    <property type="protein sequence ID" value="GAI14323.1"/>
    <property type="molecule type" value="Genomic_DNA"/>
</dbReference>
<dbReference type="AlphaFoldDB" id="X1L5R3"/>
<organism evidence="1">
    <name type="scientific">marine sediment metagenome</name>
    <dbReference type="NCBI Taxonomy" id="412755"/>
    <lineage>
        <taxon>unclassified sequences</taxon>
        <taxon>metagenomes</taxon>
        <taxon>ecological metagenomes</taxon>
    </lineage>
</organism>
<sequence>AFLKEGKVDLRKARERLAKRYSSEFGKEIVKDMYNDLSQKAHPFPEGLKSYFGSMYLLSWREGSPLPEFKPTLNVAPHHEELDDKDTVMKEINGFFVGVVNGLSELIHLDVDDKISDYSEVHRESRPRK</sequence>
<comment type="caution">
    <text evidence="1">The sequence shown here is derived from an EMBL/GenBank/DDBJ whole genome shotgun (WGS) entry which is preliminary data.</text>
</comment>
<name>X1L5R3_9ZZZZ</name>
<accession>X1L5R3</accession>
<proteinExistence type="predicted"/>
<gene>
    <name evidence="1" type="ORF">S06H3_22415</name>
</gene>
<reference evidence="1" key="1">
    <citation type="journal article" date="2014" name="Front. Microbiol.">
        <title>High frequency of phylogenetically diverse reductive dehalogenase-homologous genes in deep subseafloor sedimentary metagenomes.</title>
        <authorList>
            <person name="Kawai M."/>
            <person name="Futagami T."/>
            <person name="Toyoda A."/>
            <person name="Takaki Y."/>
            <person name="Nishi S."/>
            <person name="Hori S."/>
            <person name="Arai W."/>
            <person name="Tsubouchi T."/>
            <person name="Morono Y."/>
            <person name="Uchiyama I."/>
            <person name="Ito T."/>
            <person name="Fujiyama A."/>
            <person name="Inagaki F."/>
            <person name="Takami H."/>
        </authorList>
    </citation>
    <scope>NUCLEOTIDE SEQUENCE</scope>
    <source>
        <strain evidence="1">Expedition CK06-06</strain>
    </source>
</reference>
<protein>
    <submittedName>
        <fullName evidence="1">Uncharacterized protein</fullName>
    </submittedName>
</protein>